<organism evidence="3 4">
    <name type="scientific">Campylobacter coli</name>
    <dbReference type="NCBI Taxonomy" id="195"/>
    <lineage>
        <taxon>Bacteria</taxon>
        <taxon>Pseudomonadati</taxon>
        <taxon>Campylobacterota</taxon>
        <taxon>Epsilonproteobacteria</taxon>
        <taxon>Campylobacterales</taxon>
        <taxon>Campylobacteraceae</taxon>
        <taxon>Campylobacter</taxon>
    </lineage>
</organism>
<proteinExistence type="predicted"/>
<evidence type="ECO:0000313" key="4">
    <source>
        <dbReference type="Proteomes" id="UP000382436"/>
    </source>
</evidence>
<dbReference type="EMBL" id="AABKAB010000002">
    <property type="protein sequence ID" value="EAH8156678.1"/>
    <property type="molecule type" value="Genomic_DNA"/>
</dbReference>
<comment type="caution">
    <text evidence="3">The sequence shown here is derived from an EMBL/GenBank/DDBJ whole genome shotgun (WGS) entry which is preliminary data.</text>
</comment>
<reference evidence="3 4" key="1">
    <citation type="submission" date="2018-05" db="EMBL/GenBank/DDBJ databases">
        <authorList>
            <consortium name="PulseNet: The National Subtyping Network for Foodborne Disease Surveillance"/>
            <person name="Tarr C.L."/>
            <person name="Trees E."/>
            <person name="Katz L.S."/>
            <person name="Carleton-Romer H.A."/>
            <person name="Stroika S."/>
            <person name="Kucerova Z."/>
            <person name="Roache K.F."/>
            <person name="Sabol A.L."/>
            <person name="Besser J."/>
            <person name="Gerner-Smidt P."/>
        </authorList>
    </citation>
    <scope>NUCLEOTIDE SEQUENCE [LARGE SCALE GENOMIC DNA]</scope>
    <source>
        <strain evidence="3 4">PNUSAC001435</strain>
        <strain evidence="2 5">PNUSAC007828</strain>
    </source>
</reference>
<keyword evidence="1" id="KW-1133">Transmembrane helix</keyword>
<feature type="transmembrane region" description="Helical" evidence="1">
    <location>
        <begin position="118"/>
        <end position="139"/>
    </location>
</feature>
<dbReference type="EMBL" id="AACBVJ010000007">
    <property type="protein sequence ID" value="EAJ9197461.1"/>
    <property type="molecule type" value="Genomic_DNA"/>
</dbReference>
<evidence type="ECO:0000256" key="1">
    <source>
        <dbReference type="SAM" id="Phobius"/>
    </source>
</evidence>
<feature type="transmembrane region" description="Helical" evidence="1">
    <location>
        <begin position="6"/>
        <end position="25"/>
    </location>
</feature>
<evidence type="ECO:0008006" key="6">
    <source>
        <dbReference type="Google" id="ProtNLM"/>
    </source>
</evidence>
<dbReference type="AlphaFoldDB" id="A0A644SD00"/>
<accession>A0A644SD00</accession>
<protein>
    <recommendedName>
        <fullName evidence="6">GGDEF domain-containing protein</fullName>
    </recommendedName>
</protein>
<evidence type="ECO:0000313" key="3">
    <source>
        <dbReference type="EMBL" id="EAJ9197461.1"/>
    </source>
</evidence>
<dbReference type="RefSeq" id="WP_072229886.1">
    <property type="nucleotide sequence ID" value="NZ_FAZI01000017.1"/>
</dbReference>
<dbReference type="Proteomes" id="UP000382436">
    <property type="component" value="Unassembled WGS sequence"/>
</dbReference>
<evidence type="ECO:0000313" key="2">
    <source>
        <dbReference type="EMBL" id="EAH8156678.1"/>
    </source>
</evidence>
<name>A0A644SD00_CAMCO</name>
<feature type="transmembrane region" description="Helical" evidence="1">
    <location>
        <begin position="146"/>
        <end position="162"/>
    </location>
</feature>
<feature type="transmembrane region" description="Helical" evidence="1">
    <location>
        <begin position="30"/>
        <end position="46"/>
    </location>
</feature>
<feature type="transmembrane region" description="Helical" evidence="1">
    <location>
        <begin position="81"/>
        <end position="98"/>
    </location>
</feature>
<gene>
    <name evidence="3" type="ORF">BZ274_04600</name>
    <name evidence="2" type="ORF">ES716_01765</name>
</gene>
<feature type="transmembrane region" description="Helical" evidence="1">
    <location>
        <begin position="52"/>
        <end position="69"/>
    </location>
</feature>
<sequence length="316" mass="37220">MFLLQSLSIFSIFFEFLALALAFYFKNTRIFFLTLALFIFHLPYLYASTFQAHLFVSLFLPLVFILLSVKQMGKLIIEQKNLSSAILLAFIMLLSFFLSRNTGFSAANLNFHFLNLSFFRPLSELSFLFFIFILLILIIKALKSKENYLFLAFLGANFQFLFESFWGFAYFEFASLIFCLYLIHQAYKIAFFDALTKLPNEKNLNRFIKGKDSYTIALLHFNEFKDTQEIYIKLILKQIAKILKRFKAKIFIVENDFVLIFDDKDTALKHLAFLESTLKNTELKLENETFKPEFKLVWKEKEGNLNQNLQSLRVKL</sequence>
<evidence type="ECO:0000313" key="5">
    <source>
        <dbReference type="Proteomes" id="UP000576616"/>
    </source>
</evidence>
<dbReference type="Proteomes" id="UP000576616">
    <property type="component" value="Unassembled WGS sequence"/>
</dbReference>
<keyword evidence="1" id="KW-0472">Membrane</keyword>
<keyword evidence="1" id="KW-0812">Transmembrane</keyword>